<sequence>MTNSIKSVLIIGGGFSGMTAAIELSKQNYQVELIEASPTWHPDGAGISIGGATLRAFETLGVLDQFLDHGHGHDALDLFAPNGHHIQTIPNPRFAGEHIPGTGAIMRPVLAKILADKVKAGNTKVRLGITHTGISQNDDCATVQFSDGSEQSYDLVIAADGLYSKTRQWLFPDAAAPSYTGQGVWRAVLPKPEGCNSTKMWVGPNLKAGINPMSKDQVYLFLTVDSKERQRFTPEEEPAVLKQLLLEHFTAPAVHALAEQINADSHVMFRPLEGLLMPQPWFQGRVVLIGDAVHATTPHLAHGACIGIEDAIVLAEELAQRDELAQALTAFQDRRWERCRMVVENSGRIGQIEIEGGDKMEHAMLMRDTLIALQQPI</sequence>
<dbReference type="PRINTS" id="PR00420">
    <property type="entry name" value="RNGMNOXGNASE"/>
</dbReference>
<keyword evidence="2" id="KW-0503">Monooxygenase</keyword>
<gene>
    <name evidence="4" type="ORF">GCM10025791_22970</name>
</gene>
<evidence type="ECO:0000313" key="4">
    <source>
        <dbReference type="EMBL" id="GAA4943535.1"/>
    </source>
</evidence>
<evidence type="ECO:0000313" key="5">
    <source>
        <dbReference type="Proteomes" id="UP001409585"/>
    </source>
</evidence>
<proteinExistence type="predicted"/>
<dbReference type="RefSeq" id="WP_345421884.1">
    <property type="nucleotide sequence ID" value="NZ_AP031496.1"/>
</dbReference>
<dbReference type="PANTHER" id="PTHR13789:SF309">
    <property type="entry name" value="PUTATIVE (AFU_ORTHOLOGUE AFUA_6G14510)-RELATED"/>
    <property type="match status" value="1"/>
</dbReference>
<protein>
    <submittedName>
        <fullName evidence="4">FAD-dependent oxidoreductase</fullName>
    </submittedName>
</protein>
<dbReference type="NCBIfam" id="NF005313">
    <property type="entry name" value="PRK06847.1"/>
    <property type="match status" value="1"/>
</dbReference>
<reference evidence="5" key="1">
    <citation type="journal article" date="2019" name="Int. J. Syst. Evol. Microbiol.">
        <title>The Global Catalogue of Microorganisms (GCM) 10K type strain sequencing project: providing services to taxonomists for standard genome sequencing and annotation.</title>
        <authorList>
            <consortium name="The Broad Institute Genomics Platform"/>
            <consortium name="The Broad Institute Genome Sequencing Center for Infectious Disease"/>
            <person name="Wu L."/>
            <person name="Ma J."/>
        </authorList>
    </citation>
    <scope>NUCLEOTIDE SEQUENCE [LARGE SCALE GENOMIC DNA]</scope>
    <source>
        <strain evidence="5">JCM 19134</strain>
    </source>
</reference>
<dbReference type="PANTHER" id="PTHR13789">
    <property type="entry name" value="MONOOXYGENASE"/>
    <property type="match status" value="1"/>
</dbReference>
<evidence type="ECO:0000256" key="2">
    <source>
        <dbReference type="ARBA" id="ARBA00023033"/>
    </source>
</evidence>
<dbReference type="Pfam" id="PF01494">
    <property type="entry name" value="FAD_binding_3"/>
    <property type="match status" value="1"/>
</dbReference>
<evidence type="ECO:0000256" key="1">
    <source>
        <dbReference type="ARBA" id="ARBA00023002"/>
    </source>
</evidence>
<dbReference type="GO" id="GO:0004497">
    <property type="term" value="F:monooxygenase activity"/>
    <property type="evidence" value="ECO:0007669"/>
    <property type="project" value="UniProtKB-KW"/>
</dbReference>
<feature type="domain" description="FAD-binding" evidence="3">
    <location>
        <begin position="7"/>
        <end position="321"/>
    </location>
</feature>
<dbReference type="Proteomes" id="UP001409585">
    <property type="component" value="Unassembled WGS sequence"/>
</dbReference>
<dbReference type="Gene3D" id="3.50.50.60">
    <property type="entry name" value="FAD/NAD(P)-binding domain"/>
    <property type="match status" value="1"/>
</dbReference>
<dbReference type="InterPro" id="IPR036188">
    <property type="entry name" value="FAD/NAD-bd_sf"/>
</dbReference>
<comment type="caution">
    <text evidence="4">The sequence shown here is derived from an EMBL/GenBank/DDBJ whole genome shotgun (WGS) entry which is preliminary data.</text>
</comment>
<dbReference type="GO" id="GO:0071949">
    <property type="term" value="F:FAD binding"/>
    <property type="evidence" value="ECO:0007669"/>
    <property type="project" value="InterPro"/>
</dbReference>
<keyword evidence="1" id="KW-0560">Oxidoreductase</keyword>
<dbReference type="InterPro" id="IPR050493">
    <property type="entry name" value="FAD-dep_Monooxygenase_BioMet"/>
</dbReference>
<name>A0AAV3U2E9_9ALTE</name>
<dbReference type="InterPro" id="IPR002938">
    <property type="entry name" value="FAD-bd"/>
</dbReference>
<dbReference type="SUPFAM" id="SSF51905">
    <property type="entry name" value="FAD/NAD(P)-binding domain"/>
    <property type="match status" value="1"/>
</dbReference>
<organism evidence="4 5">
    <name type="scientific">Halioxenophilus aromaticivorans</name>
    <dbReference type="NCBI Taxonomy" id="1306992"/>
    <lineage>
        <taxon>Bacteria</taxon>
        <taxon>Pseudomonadati</taxon>
        <taxon>Pseudomonadota</taxon>
        <taxon>Gammaproteobacteria</taxon>
        <taxon>Alteromonadales</taxon>
        <taxon>Alteromonadaceae</taxon>
        <taxon>Halioxenophilus</taxon>
    </lineage>
</organism>
<keyword evidence="5" id="KW-1185">Reference proteome</keyword>
<dbReference type="EMBL" id="BAABLX010000017">
    <property type="protein sequence ID" value="GAA4943535.1"/>
    <property type="molecule type" value="Genomic_DNA"/>
</dbReference>
<accession>A0AAV3U2E9</accession>
<evidence type="ECO:0000259" key="3">
    <source>
        <dbReference type="Pfam" id="PF01494"/>
    </source>
</evidence>
<dbReference type="AlphaFoldDB" id="A0AAV3U2E9"/>